<dbReference type="OrthoDB" id="272357at2759"/>
<keyword evidence="2" id="KW-1185">Reference proteome</keyword>
<proteinExistence type="predicted"/>
<protein>
    <submittedName>
        <fullName evidence="1">Uncharacterized protein</fullName>
    </submittedName>
</protein>
<dbReference type="Proteomes" id="UP000692954">
    <property type="component" value="Unassembled WGS sequence"/>
</dbReference>
<dbReference type="EMBL" id="CAJJDN010000052">
    <property type="protein sequence ID" value="CAD8088387.1"/>
    <property type="molecule type" value="Genomic_DNA"/>
</dbReference>
<organism evidence="1 2">
    <name type="scientific">Paramecium sonneborni</name>
    <dbReference type="NCBI Taxonomy" id="65129"/>
    <lineage>
        <taxon>Eukaryota</taxon>
        <taxon>Sar</taxon>
        <taxon>Alveolata</taxon>
        <taxon>Ciliophora</taxon>
        <taxon>Intramacronucleata</taxon>
        <taxon>Oligohymenophorea</taxon>
        <taxon>Peniculida</taxon>
        <taxon>Parameciidae</taxon>
        <taxon>Paramecium</taxon>
    </lineage>
</organism>
<name>A0A8S1N4V4_9CILI</name>
<accession>A0A8S1N4V4</accession>
<dbReference type="AlphaFoldDB" id="A0A8S1N4V4"/>
<reference evidence="1" key="1">
    <citation type="submission" date="2021-01" db="EMBL/GenBank/DDBJ databases">
        <authorList>
            <consortium name="Genoscope - CEA"/>
            <person name="William W."/>
        </authorList>
    </citation>
    <scope>NUCLEOTIDE SEQUENCE</scope>
</reference>
<evidence type="ECO:0000313" key="2">
    <source>
        <dbReference type="Proteomes" id="UP000692954"/>
    </source>
</evidence>
<comment type="caution">
    <text evidence="1">The sequence shown here is derived from an EMBL/GenBank/DDBJ whole genome shotgun (WGS) entry which is preliminary data.</text>
</comment>
<sequence>MMKEQKFQNYVIGWKTRQVQMPIMRKQDKFIRLLQKIQDPTKQPNNINQLLIQRNYNYVKRRILNTEMIQQNLVGITVLPDAMKYKKIPQVDECQHQNNQKAQTKIIFLLNKRQTNSFVFRNLLFKQLLCYQTCIIKDYHHRCNSLARFV</sequence>
<gene>
    <name evidence="1" type="ORF">PSON_ATCC_30995.1.T0520327</name>
</gene>
<evidence type="ECO:0000313" key="1">
    <source>
        <dbReference type="EMBL" id="CAD8088387.1"/>
    </source>
</evidence>